<reference evidence="11 12" key="1">
    <citation type="journal article" date="2010" name="Stand. Genomic Sci.">
        <title>Complete genome sequence of Rhizobium leguminosarum bv. trifolii strain WSM1325, an effective microsymbiont of annual Mediterranean clovers.</title>
        <authorList>
            <person name="Reeve W."/>
            <person name="O'Hara G."/>
            <person name="Chain P."/>
            <person name="Ardley J."/>
            <person name="Brau L."/>
            <person name="Nandesena K."/>
            <person name="Tiwari R."/>
            <person name="Copeland A."/>
            <person name="Nolan M."/>
            <person name="Han C."/>
            <person name="Brettin T."/>
            <person name="Land M."/>
            <person name="Ovchinikova G."/>
            <person name="Ivanova N."/>
            <person name="Mavromatis K."/>
            <person name="Markowitz V."/>
            <person name="Kyrpides N."/>
            <person name="Melino V."/>
            <person name="Denton M."/>
            <person name="Yates R."/>
            <person name="Howieson J."/>
        </authorList>
    </citation>
    <scope>NUCLEOTIDE SEQUENCE [LARGE SCALE GENOMIC DNA]</scope>
    <source>
        <strain evidence="11 12">WSM1325</strain>
    </source>
</reference>
<feature type="transmembrane region" description="Helical" evidence="9">
    <location>
        <begin position="228"/>
        <end position="254"/>
    </location>
</feature>
<dbReference type="InterPro" id="IPR036259">
    <property type="entry name" value="MFS_trans_sf"/>
</dbReference>
<dbReference type="KEGG" id="rlg:Rleg_4629"/>
<feature type="transmembrane region" description="Helical" evidence="9">
    <location>
        <begin position="188"/>
        <end position="207"/>
    </location>
</feature>
<dbReference type="CDD" id="cd17324">
    <property type="entry name" value="MFS_NepI_like"/>
    <property type="match status" value="1"/>
</dbReference>
<feature type="transmembrane region" description="Helical" evidence="9">
    <location>
        <begin position="387"/>
        <end position="406"/>
    </location>
</feature>
<feature type="transmembrane region" description="Helical" evidence="9">
    <location>
        <begin position="326"/>
        <end position="349"/>
    </location>
</feature>
<dbReference type="InterPro" id="IPR011701">
    <property type="entry name" value="MFS"/>
</dbReference>
<feature type="region of interest" description="Disordered" evidence="8">
    <location>
        <begin position="458"/>
        <end position="487"/>
    </location>
</feature>
<evidence type="ECO:0000313" key="11">
    <source>
        <dbReference type="EMBL" id="ACS58865.1"/>
    </source>
</evidence>
<feature type="transmembrane region" description="Helical" evidence="9">
    <location>
        <begin position="98"/>
        <end position="118"/>
    </location>
</feature>
<feature type="domain" description="Major facilitator superfamily (MFS) profile" evidence="10">
    <location>
        <begin position="29"/>
        <end position="411"/>
    </location>
</feature>
<comment type="similarity">
    <text evidence="2">Belongs to the major facilitator superfamily.</text>
</comment>
<evidence type="ECO:0000256" key="4">
    <source>
        <dbReference type="ARBA" id="ARBA00022475"/>
    </source>
</evidence>
<dbReference type="GO" id="GO:0005886">
    <property type="term" value="C:plasma membrane"/>
    <property type="evidence" value="ECO:0007669"/>
    <property type="project" value="UniProtKB-SubCell"/>
</dbReference>
<dbReference type="SUPFAM" id="SSF103473">
    <property type="entry name" value="MFS general substrate transporter"/>
    <property type="match status" value="1"/>
</dbReference>
<proteinExistence type="inferred from homology"/>
<evidence type="ECO:0000256" key="6">
    <source>
        <dbReference type="ARBA" id="ARBA00022989"/>
    </source>
</evidence>
<evidence type="ECO:0000256" key="7">
    <source>
        <dbReference type="ARBA" id="ARBA00023136"/>
    </source>
</evidence>
<keyword evidence="4" id="KW-1003">Cell membrane</keyword>
<comment type="subcellular location">
    <subcellularLocation>
        <location evidence="1">Cell membrane</location>
        <topology evidence="1">Multi-pass membrane protein</topology>
    </subcellularLocation>
</comment>
<dbReference type="PANTHER" id="PTHR43271">
    <property type="entry name" value="BLL2771 PROTEIN"/>
    <property type="match status" value="1"/>
</dbReference>
<feature type="transmembrane region" description="Helical" evidence="9">
    <location>
        <begin position="158"/>
        <end position="182"/>
    </location>
</feature>
<dbReference type="HOGENOM" id="CLU_001265_19_3_5"/>
<keyword evidence="5 9" id="KW-0812">Transmembrane</keyword>
<evidence type="ECO:0000256" key="1">
    <source>
        <dbReference type="ARBA" id="ARBA00004651"/>
    </source>
</evidence>
<feature type="transmembrane region" description="Helical" evidence="9">
    <location>
        <begin position="361"/>
        <end position="381"/>
    </location>
</feature>
<keyword evidence="6 9" id="KW-1133">Transmembrane helix</keyword>
<dbReference type="InterPro" id="IPR020846">
    <property type="entry name" value="MFS_dom"/>
</dbReference>
<dbReference type="EMBL" id="CP001622">
    <property type="protein sequence ID" value="ACS58865.1"/>
    <property type="molecule type" value="Genomic_DNA"/>
</dbReference>
<evidence type="ECO:0000256" key="3">
    <source>
        <dbReference type="ARBA" id="ARBA00022448"/>
    </source>
</evidence>
<feature type="transmembrane region" description="Helical" evidence="9">
    <location>
        <begin position="70"/>
        <end position="91"/>
    </location>
</feature>
<dbReference type="Proteomes" id="UP000002256">
    <property type="component" value="Chromosome"/>
</dbReference>
<dbReference type="InterPro" id="IPR005829">
    <property type="entry name" value="Sugar_transporter_CS"/>
</dbReference>
<name>C6B457_RHILS</name>
<feature type="transmembrane region" description="Helical" evidence="9">
    <location>
        <begin position="124"/>
        <end position="146"/>
    </location>
</feature>
<dbReference type="AlphaFoldDB" id="C6B457"/>
<accession>C6B457</accession>
<feature type="transmembrane region" description="Helical" evidence="9">
    <location>
        <begin position="274"/>
        <end position="294"/>
    </location>
</feature>
<evidence type="ECO:0000256" key="9">
    <source>
        <dbReference type="SAM" id="Phobius"/>
    </source>
</evidence>
<feature type="region of interest" description="Disordered" evidence="8">
    <location>
        <begin position="407"/>
        <end position="427"/>
    </location>
</feature>
<protein>
    <submittedName>
        <fullName evidence="11">Major facilitator superfamily MFS_1</fullName>
    </submittedName>
</protein>
<feature type="transmembrane region" description="Helical" evidence="9">
    <location>
        <begin position="35"/>
        <end position="58"/>
    </location>
</feature>
<dbReference type="Gene3D" id="1.20.1250.20">
    <property type="entry name" value="MFS general substrate transporter like domains"/>
    <property type="match status" value="2"/>
</dbReference>
<sequence length="499" mass="53322">MPTSAHAMKTAETAAIPGQKQYLTRGTGAYRRASLALFLSGFSTFSLLYCVQPLLPIFSQQFSVSPAESSLSLSLSTGFLAVAIVCAAAVSEGLGRRSLMSISLVGAALLTIATAFAPNWHLLLVIRALQGLVLGGVPAVAMAYLAEEIDPRGLGATMGLYVGGTAFGGMSGRVLTGIFAEYLTWRPALFLIGAIGLAPAIGFIALLPPSRNFVRRPGFDPRFHAKAWLGHLSNPALPFIFAIAFLAMGSFVTIYNYAGFRLVAPPYGLNQTELGLIFTVYLFGIGASSIGGLLGDRIGHFSVLLFGLALTAAGSALTLFASLPVIILGIIVLTTGFFMSHSIASGLVGKLAHGTKGHASSLYMLAYYVGSSLMGSAGGWFFAVEGWVAVVIFTLAMLGLASPPVLPSNSRGEKHDPHRPSRPSRADRRRYRHQLRFLFPHPRHVGRNLCGEPQGAEIRRAEDQPAPGRPRIRSQGATSHTRLRRPLLHRRDTACRCHR</sequence>
<dbReference type="PROSITE" id="PS50850">
    <property type="entry name" value="MFS"/>
    <property type="match status" value="1"/>
</dbReference>
<dbReference type="GO" id="GO:0022857">
    <property type="term" value="F:transmembrane transporter activity"/>
    <property type="evidence" value="ECO:0007669"/>
    <property type="project" value="InterPro"/>
</dbReference>
<keyword evidence="7 9" id="KW-0472">Membrane</keyword>
<evidence type="ECO:0000256" key="8">
    <source>
        <dbReference type="SAM" id="MobiDB-lite"/>
    </source>
</evidence>
<keyword evidence="3" id="KW-0813">Transport</keyword>
<evidence type="ECO:0000256" key="2">
    <source>
        <dbReference type="ARBA" id="ARBA00008335"/>
    </source>
</evidence>
<evidence type="ECO:0000313" key="12">
    <source>
        <dbReference type="Proteomes" id="UP000002256"/>
    </source>
</evidence>
<dbReference type="Pfam" id="PF07690">
    <property type="entry name" value="MFS_1"/>
    <property type="match status" value="1"/>
</dbReference>
<gene>
    <name evidence="11" type="ordered locus">Rleg_4629</name>
</gene>
<organism evidence="11 12">
    <name type="scientific">Rhizobium leguminosarum bv. trifolii (strain WSM1325)</name>
    <dbReference type="NCBI Taxonomy" id="395491"/>
    <lineage>
        <taxon>Bacteria</taxon>
        <taxon>Pseudomonadati</taxon>
        <taxon>Pseudomonadota</taxon>
        <taxon>Alphaproteobacteria</taxon>
        <taxon>Hyphomicrobiales</taxon>
        <taxon>Rhizobiaceae</taxon>
        <taxon>Rhizobium/Agrobacterium group</taxon>
        <taxon>Rhizobium</taxon>
    </lineage>
</organism>
<evidence type="ECO:0000256" key="5">
    <source>
        <dbReference type="ARBA" id="ARBA00022692"/>
    </source>
</evidence>
<dbReference type="PANTHER" id="PTHR43271:SF1">
    <property type="entry name" value="INNER MEMBRANE TRANSPORT PROTEIN YNFM"/>
    <property type="match status" value="1"/>
</dbReference>
<evidence type="ECO:0000259" key="10">
    <source>
        <dbReference type="PROSITE" id="PS50850"/>
    </source>
</evidence>
<feature type="transmembrane region" description="Helical" evidence="9">
    <location>
        <begin position="301"/>
        <end position="320"/>
    </location>
</feature>
<dbReference type="PROSITE" id="PS00216">
    <property type="entry name" value="SUGAR_TRANSPORT_1"/>
    <property type="match status" value="1"/>
</dbReference>